<evidence type="ECO:0000256" key="2">
    <source>
        <dbReference type="ARBA" id="ARBA00023033"/>
    </source>
</evidence>
<dbReference type="GO" id="GO:0004497">
    <property type="term" value="F:monooxygenase activity"/>
    <property type="evidence" value="ECO:0007669"/>
    <property type="project" value="UniProtKB-KW"/>
</dbReference>
<keyword evidence="1" id="KW-0560">Oxidoreductase</keyword>
<dbReference type="Gene3D" id="3.20.20.30">
    <property type="entry name" value="Luciferase-like domain"/>
    <property type="match status" value="1"/>
</dbReference>
<dbReference type="PANTHER" id="PTHR30137">
    <property type="entry name" value="LUCIFERASE-LIKE MONOOXYGENASE"/>
    <property type="match status" value="1"/>
</dbReference>
<feature type="domain" description="Luciferase-like" evidence="3">
    <location>
        <begin position="1"/>
        <end position="311"/>
    </location>
</feature>
<dbReference type="InterPro" id="IPR050766">
    <property type="entry name" value="Bact_Lucif_Oxidored"/>
</dbReference>
<evidence type="ECO:0000313" key="4">
    <source>
        <dbReference type="EMBL" id="MBA0086409.1"/>
    </source>
</evidence>
<name>A0A7V8NRW7_9BACT</name>
<organism evidence="4 5">
    <name type="scientific">Candidatus Acidiferrum panamense</name>
    <dbReference type="NCBI Taxonomy" id="2741543"/>
    <lineage>
        <taxon>Bacteria</taxon>
        <taxon>Pseudomonadati</taxon>
        <taxon>Acidobacteriota</taxon>
        <taxon>Terriglobia</taxon>
        <taxon>Candidatus Acidiferrales</taxon>
        <taxon>Candidatus Acidiferrum</taxon>
    </lineage>
</organism>
<sequence>MELGIYHEFPVLPGRSQAECFAAGFDIVDASEEYGLDVMWLAELHFDKRRALAASPLVLGTAIAARTERIRIGTSVQVLPLANPLRIAEEAATLDHVSKGRLIFGVGRSGVVKTYEALNIAYSESKDREIECLEIIQRAWQEDNFSYKGKFYDIHDVTVVPQPVQQPTPEIRIAAVSVETFPAAGKAGQGLFLSVRHEDVRMFKQHIDVYRKAWTDAGHPGEAPVYLRCPGFVAKTDAAAQEAYGPTLMRHFQNQSRLLADSSRRQNSPPDHPRWKTSQRLTEITLEETLRGSVFIGSPDTVVGKLKDLQRDIGLSGVQLETNCAGLADHAAEREAIRLLAREVKSAFR</sequence>
<keyword evidence="5" id="KW-1185">Reference proteome</keyword>
<dbReference type="EMBL" id="JACDQQ010001500">
    <property type="protein sequence ID" value="MBA0086409.1"/>
    <property type="molecule type" value="Genomic_DNA"/>
</dbReference>
<keyword evidence="2" id="KW-0503">Monooxygenase</keyword>
<reference evidence="4" key="1">
    <citation type="submission" date="2020-06" db="EMBL/GenBank/DDBJ databases">
        <title>Legume-microbial interactions unlock mineral nutrients during tropical forest succession.</title>
        <authorList>
            <person name="Epihov D.Z."/>
        </authorList>
    </citation>
    <scope>NUCLEOTIDE SEQUENCE [LARGE SCALE GENOMIC DNA]</scope>
    <source>
        <strain evidence="4">Pan2503</strain>
    </source>
</reference>
<dbReference type="Pfam" id="PF00296">
    <property type="entry name" value="Bac_luciferase"/>
    <property type="match status" value="1"/>
</dbReference>
<accession>A0A7V8NRW7</accession>
<dbReference type="AlphaFoldDB" id="A0A7V8NRW7"/>
<protein>
    <submittedName>
        <fullName evidence="4">LLM class flavin-dependent oxidoreductase</fullName>
    </submittedName>
</protein>
<dbReference type="InterPro" id="IPR011251">
    <property type="entry name" value="Luciferase-like_dom"/>
</dbReference>
<comment type="caution">
    <text evidence="4">The sequence shown here is derived from an EMBL/GenBank/DDBJ whole genome shotgun (WGS) entry which is preliminary data.</text>
</comment>
<dbReference type="GO" id="GO:0016705">
    <property type="term" value="F:oxidoreductase activity, acting on paired donors, with incorporation or reduction of molecular oxygen"/>
    <property type="evidence" value="ECO:0007669"/>
    <property type="project" value="InterPro"/>
</dbReference>
<dbReference type="InterPro" id="IPR036661">
    <property type="entry name" value="Luciferase-like_sf"/>
</dbReference>
<dbReference type="SUPFAM" id="SSF51679">
    <property type="entry name" value="Bacterial luciferase-like"/>
    <property type="match status" value="1"/>
</dbReference>
<dbReference type="Proteomes" id="UP000567293">
    <property type="component" value="Unassembled WGS sequence"/>
</dbReference>
<evidence type="ECO:0000259" key="3">
    <source>
        <dbReference type="Pfam" id="PF00296"/>
    </source>
</evidence>
<proteinExistence type="predicted"/>
<dbReference type="GO" id="GO:0005829">
    <property type="term" value="C:cytosol"/>
    <property type="evidence" value="ECO:0007669"/>
    <property type="project" value="TreeGrafter"/>
</dbReference>
<gene>
    <name evidence="4" type="ORF">HRJ53_15625</name>
</gene>
<dbReference type="PANTHER" id="PTHR30137:SF8">
    <property type="entry name" value="BLR5498 PROTEIN"/>
    <property type="match status" value="1"/>
</dbReference>
<evidence type="ECO:0000256" key="1">
    <source>
        <dbReference type="ARBA" id="ARBA00023002"/>
    </source>
</evidence>
<evidence type="ECO:0000313" key="5">
    <source>
        <dbReference type="Proteomes" id="UP000567293"/>
    </source>
</evidence>